<name>F0EZ04_9NEIS</name>
<proteinExistence type="predicted"/>
<dbReference type="AlphaFoldDB" id="F0EZ04"/>
<evidence type="ECO:0000313" key="1">
    <source>
        <dbReference type="EMBL" id="EGC17762.1"/>
    </source>
</evidence>
<gene>
    <name evidence="1" type="ORF">HMPREF9098_1088</name>
</gene>
<evidence type="ECO:0000313" key="2">
    <source>
        <dbReference type="Proteomes" id="UP000004088"/>
    </source>
</evidence>
<accession>F0EZ04</accession>
<dbReference type="HOGENOM" id="CLU_3153806_0_0_4"/>
<reference evidence="1 2" key="1">
    <citation type="submission" date="2011-01" db="EMBL/GenBank/DDBJ databases">
        <authorList>
            <person name="Muzny D."/>
            <person name="Qin X."/>
            <person name="Deng J."/>
            <person name="Jiang H."/>
            <person name="Liu Y."/>
            <person name="Qu J."/>
            <person name="Song X.-Z."/>
            <person name="Zhang L."/>
            <person name="Thornton R."/>
            <person name="Coyle M."/>
            <person name="Francisco L."/>
            <person name="Jackson L."/>
            <person name="Javaid M."/>
            <person name="Korchina V."/>
            <person name="Kovar C."/>
            <person name="Mata R."/>
            <person name="Mathew T."/>
            <person name="Ngo R."/>
            <person name="Nguyen L."/>
            <person name="Nguyen N."/>
            <person name="Okwuonu G."/>
            <person name="Ongeri F."/>
            <person name="Pham C."/>
            <person name="Simmons D."/>
            <person name="Wilczek-Boney K."/>
            <person name="Hale W."/>
            <person name="Jakkamsetti A."/>
            <person name="Pham P."/>
            <person name="Ruth R."/>
            <person name="San Lucas F."/>
            <person name="Warren J."/>
            <person name="Zhang J."/>
            <person name="Zhao Z."/>
            <person name="Zhou C."/>
            <person name="Zhu D."/>
            <person name="Lee S."/>
            <person name="Bess C."/>
            <person name="Blankenburg K."/>
            <person name="Forbes L."/>
            <person name="Fu Q."/>
            <person name="Gubbala S."/>
            <person name="Hirani K."/>
            <person name="Jayaseelan J.C."/>
            <person name="Lara F."/>
            <person name="Munidasa M."/>
            <person name="Palculict T."/>
            <person name="Patil S."/>
            <person name="Pu L.-L."/>
            <person name="Saada N."/>
            <person name="Tang L."/>
            <person name="Weissenberger G."/>
            <person name="Zhu Y."/>
            <person name="Hemphill L."/>
            <person name="Shang Y."/>
            <person name="Youmans B."/>
            <person name="Ayvaz T."/>
            <person name="Ross M."/>
            <person name="Santibanez J."/>
            <person name="Aqrawi P."/>
            <person name="Gross S."/>
            <person name="Joshi V."/>
            <person name="Fowler G."/>
            <person name="Nazareth L."/>
            <person name="Reid J."/>
            <person name="Worley K."/>
            <person name="Petrosino J."/>
            <person name="Highlander S."/>
            <person name="Gibbs R."/>
        </authorList>
    </citation>
    <scope>NUCLEOTIDE SEQUENCE [LARGE SCALE GENOMIC DNA]</scope>
    <source>
        <strain evidence="1 2">ATCC 33394</strain>
    </source>
</reference>
<keyword evidence="2" id="KW-1185">Reference proteome</keyword>
<dbReference type="STRING" id="888741.HMPREF9098_1088"/>
<comment type="caution">
    <text evidence="1">The sequence shown here is derived from an EMBL/GenBank/DDBJ whole genome shotgun (WGS) entry which is preliminary data.</text>
</comment>
<dbReference type="Proteomes" id="UP000004088">
    <property type="component" value="Unassembled WGS sequence"/>
</dbReference>
<sequence length="48" mass="5655">MLYRLLLRHHVLRARKERLKVKIDFSPVFRNGLAVSSKKREKPDSGAH</sequence>
<dbReference type="EMBL" id="AEWV01000015">
    <property type="protein sequence ID" value="EGC17762.1"/>
    <property type="molecule type" value="Genomic_DNA"/>
</dbReference>
<organism evidence="1 2">
    <name type="scientific">Kingella denitrificans ATCC 33394</name>
    <dbReference type="NCBI Taxonomy" id="888741"/>
    <lineage>
        <taxon>Bacteria</taxon>
        <taxon>Pseudomonadati</taxon>
        <taxon>Pseudomonadota</taxon>
        <taxon>Betaproteobacteria</taxon>
        <taxon>Neisseriales</taxon>
        <taxon>Neisseriaceae</taxon>
        <taxon>Kingella</taxon>
    </lineage>
</organism>
<protein>
    <submittedName>
        <fullName evidence="1">Uncharacterized protein</fullName>
    </submittedName>
</protein>